<name>A0A2K3DT05_CHLRE</name>
<accession>A0A2K3DT05</accession>
<reference evidence="4 5" key="1">
    <citation type="journal article" date="2007" name="Science">
        <title>The Chlamydomonas genome reveals the evolution of key animal and plant functions.</title>
        <authorList>
            <person name="Merchant S.S."/>
            <person name="Prochnik S.E."/>
            <person name="Vallon O."/>
            <person name="Harris E.H."/>
            <person name="Karpowicz S.J."/>
            <person name="Witman G.B."/>
            <person name="Terry A."/>
            <person name="Salamov A."/>
            <person name="Fritz-Laylin L.K."/>
            <person name="Marechal-Drouard L."/>
            <person name="Marshall W.F."/>
            <person name="Qu L.H."/>
            <person name="Nelson D.R."/>
            <person name="Sanderfoot A.A."/>
            <person name="Spalding M.H."/>
            <person name="Kapitonov V.V."/>
            <person name="Ren Q."/>
            <person name="Ferris P."/>
            <person name="Lindquist E."/>
            <person name="Shapiro H."/>
            <person name="Lucas S.M."/>
            <person name="Grimwood J."/>
            <person name="Schmutz J."/>
            <person name="Cardol P."/>
            <person name="Cerutti H."/>
            <person name="Chanfreau G."/>
            <person name="Chen C.L."/>
            <person name="Cognat V."/>
            <person name="Croft M.T."/>
            <person name="Dent R."/>
            <person name="Dutcher S."/>
            <person name="Fernandez E."/>
            <person name="Fukuzawa H."/>
            <person name="Gonzalez-Ballester D."/>
            <person name="Gonzalez-Halphen D."/>
            <person name="Hallmann A."/>
            <person name="Hanikenne M."/>
            <person name="Hippler M."/>
            <person name="Inwood W."/>
            <person name="Jabbari K."/>
            <person name="Kalanon M."/>
            <person name="Kuras R."/>
            <person name="Lefebvre P.A."/>
            <person name="Lemaire S.D."/>
            <person name="Lobanov A.V."/>
            <person name="Lohr M."/>
            <person name="Manuell A."/>
            <person name="Meier I."/>
            <person name="Mets L."/>
            <person name="Mittag M."/>
            <person name="Mittelmeier T."/>
            <person name="Moroney J.V."/>
            <person name="Moseley J."/>
            <person name="Napoli C."/>
            <person name="Nedelcu A.M."/>
            <person name="Niyogi K."/>
            <person name="Novoselov S.V."/>
            <person name="Paulsen I.T."/>
            <person name="Pazour G."/>
            <person name="Purton S."/>
            <person name="Ral J.P."/>
            <person name="Riano-Pachon D.M."/>
            <person name="Riekhof W."/>
            <person name="Rymarquis L."/>
            <person name="Schroda M."/>
            <person name="Stern D."/>
            <person name="Umen J."/>
            <person name="Willows R."/>
            <person name="Wilson N."/>
            <person name="Zimmer S.L."/>
            <person name="Allmer J."/>
            <person name="Balk J."/>
            <person name="Bisova K."/>
            <person name="Chen C.J."/>
            <person name="Elias M."/>
            <person name="Gendler K."/>
            <person name="Hauser C."/>
            <person name="Lamb M.R."/>
            <person name="Ledford H."/>
            <person name="Long J.C."/>
            <person name="Minagawa J."/>
            <person name="Page M.D."/>
            <person name="Pan J."/>
            <person name="Pootakham W."/>
            <person name="Roje S."/>
            <person name="Rose A."/>
            <person name="Stahlberg E."/>
            <person name="Terauchi A.M."/>
            <person name="Yang P."/>
            <person name="Ball S."/>
            <person name="Bowler C."/>
            <person name="Dieckmann C.L."/>
            <person name="Gladyshev V.N."/>
            <person name="Green P."/>
            <person name="Jorgensen R."/>
            <person name="Mayfield S."/>
            <person name="Mueller-Roeber B."/>
            <person name="Rajamani S."/>
            <person name="Sayre R.T."/>
            <person name="Brokstein P."/>
            <person name="Dubchak I."/>
            <person name="Goodstein D."/>
            <person name="Hornick L."/>
            <person name="Huang Y.W."/>
            <person name="Jhaveri J."/>
            <person name="Luo Y."/>
            <person name="Martinez D."/>
            <person name="Ngau W.C."/>
            <person name="Otillar B."/>
            <person name="Poliakov A."/>
            <person name="Porter A."/>
            <person name="Szajkowski L."/>
            <person name="Werner G."/>
            <person name="Zhou K."/>
            <person name="Grigoriev I.V."/>
            <person name="Rokhsar D.S."/>
            <person name="Grossman A.R."/>
        </authorList>
    </citation>
    <scope>NUCLEOTIDE SEQUENCE [LARGE SCALE GENOMIC DNA]</scope>
    <source>
        <strain evidence="5">CC-503</strain>
    </source>
</reference>
<dbReference type="RefSeq" id="XP_042924886.1">
    <property type="nucleotide sequence ID" value="XM_043062322.1"/>
</dbReference>
<dbReference type="KEGG" id="cre:CHLRE_05g238600v5"/>
<dbReference type="GeneID" id="66053404"/>
<dbReference type="Proteomes" id="UP000006906">
    <property type="component" value="Chromosome 5"/>
</dbReference>
<feature type="domain" description="Pherophorin" evidence="3">
    <location>
        <begin position="328"/>
        <end position="473"/>
    </location>
</feature>
<keyword evidence="2" id="KW-0732">Signal</keyword>
<dbReference type="InterPro" id="IPR024616">
    <property type="entry name" value="Pherophorin"/>
</dbReference>
<dbReference type="GO" id="GO:0030041">
    <property type="term" value="P:actin filament polymerization"/>
    <property type="evidence" value="ECO:0000318"/>
    <property type="project" value="GO_Central"/>
</dbReference>
<evidence type="ECO:0000313" key="5">
    <source>
        <dbReference type="Proteomes" id="UP000006906"/>
    </source>
</evidence>
<feature type="region of interest" description="Disordered" evidence="1">
    <location>
        <begin position="170"/>
        <end position="193"/>
    </location>
</feature>
<proteinExistence type="predicted"/>
<gene>
    <name evidence="4" type="ORF">CHLRE_05g238600v5</name>
</gene>
<protein>
    <recommendedName>
        <fullName evidence="3">Pherophorin domain-containing protein</fullName>
    </recommendedName>
</protein>
<feature type="signal peptide" evidence="2">
    <location>
        <begin position="1"/>
        <end position="19"/>
    </location>
</feature>
<dbReference type="GO" id="GO:0005884">
    <property type="term" value="C:actin filament"/>
    <property type="evidence" value="ECO:0000318"/>
    <property type="project" value="GO_Central"/>
</dbReference>
<dbReference type="InParanoid" id="A0A2K3DT05"/>
<dbReference type="AlphaFoldDB" id="A0A2K3DT05"/>
<dbReference type="SUPFAM" id="SSF101447">
    <property type="entry name" value="Formin homology 2 domain (FH2 domain)"/>
    <property type="match status" value="1"/>
</dbReference>
<organism evidence="4 5">
    <name type="scientific">Chlamydomonas reinhardtii</name>
    <name type="common">Chlamydomonas smithii</name>
    <dbReference type="NCBI Taxonomy" id="3055"/>
    <lineage>
        <taxon>Eukaryota</taxon>
        <taxon>Viridiplantae</taxon>
        <taxon>Chlorophyta</taxon>
        <taxon>core chlorophytes</taxon>
        <taxon>Chlorophyceae</taxon>
        <taxon>CS clade</taxon>
        <taxon>Chlamydomonadales</taxon>
        <taxon>Chlamydomonadaceae</taxon>
        <taxon>Chlamydomonas</taxon>
    </lineage>
</organism>
<dbReference type="EMBL" id="CM008966">
    <property type="protein sequence ID" value="PNW83669.1"/>
    <property type="molecule type" value="Genomic_DNA"/>
</dbReference>
<dbReference type="Gramene" id="PNW83669">
    <property type="protein sequence ID" value="PNW83669"/>
    <property type="gene ID" value="CHLRE_05g238600v5"/>
</dbReference>
<keyword evidence="5" id="KW-1185">Reference proteome</keyword>
<feature type="domain" description="Pherophorin" evidence="3">
    <location>
        <begin position="22"/>
        <end position="168"/>
    </location>
</feature>
<feature type="chain" id="PRO_5014416247" description="Pherophorin domain-containing protein" evidence="2">
    <location>
        <begin position="20"/>
        <end position="478"/>
    </location>
</feature>
<dbReference type="Pfam" id="PF12499">
    <property type="entry name" value="DUF3707"/>
    <property type="match status" value="2"/>
</dbReference>
<sequence>MRRTAVAVALLAFVAAATALDFPYSGCTRALTKSKYSVKPVTTFPGTNTICWTVQYSDPQCANPSEPCCSADLHKLQLDVKQSCASGFRATATVNGQGTAAPSIYRPPNAGSDQYVLSIPGLGLDGASANGATICLTLTGGSCMTLASLTPSPVWSVALWDTAHQCCPVTRGASPPPPPPPSPPPPPPPSPPPPCRVCSTWEAIAGPTVLVDDLNYFGDAYNCAVGKDVISELYAPYMEDGTIIAGTDSITCNGNKITVCATMFSTEVGSKMASELQAMGSGLVTSVFGFGGDCPLAFAGYSTFVTSTDDDCGVFMAGPACAPPTAPFPFCVCNKQQGSTPFYLDNAVEVDDVNNEYCVSVYTAAAVGTGACSKKTTLKKAEFWFNYAMRWRMTSITLKYATGAKATRSQSWAKAGDNTLRVYDLNWTVDQVASLKPKICFTFKAGTTLADFNADPNGFVWGTLFDPEQDCCPTFPAQ</sequence>
<feature type="compositionally biased region" description="Pro residues" evidence="1">
    <location>
        <begin position="174"/>
        <end position="193"/>
    </location>
</feature>
<evidence type="ECO:0000256" key="2">
    <source>
        <dbReference type="SAM" id="SignalP"/>
    </source>
</evidence>
<evidence type="ECO:0000259" key="3">
    <source>
        <dbReference type="Pfam" id="PF12499"/>
    </source>
</evidence>
<dbReference type="OrthoDB" id="531805at2759"/>
<evidence type="ECO:0000313" key="4">
    <source>
        <dbReference type="EMBL" id="PNW83669.1"/>
    </source>
</evidence>
<evidence type="ECO:0000256" key="1">
    <source>
        <dbReference type="SAM" id="MobiDB-lite"/>
    </source>
</evidence>